<protein>
    <submittedName>
        <fullName evidence="10">TolC family outer membrane protein</fullName>
    </submittedName>
</protein>
<name>A0ABY7AS32_9ALTE</name>
<evidence type="ECO:0000313" key="11">
    <source>
        <dbReference type="Proteomes" id="UP001163726"/>
    </source>
</evidence>
<keyword evidence="9" id="KW-0732">Signal</keyword>
<dbReference type="Pfam" id="PF02321">
    <property type="entry name" value="OEP"/>
    <property type="match status" value="2"/>
</dbReference>
<evidence type="ECO:0000256" key="8">
    <source>
        <dbReference type="SAM" id="Coils"/>
    </source>
</evidence>
<dbReference type="Proteomes" id="UP001163726">
    <property type="component" value="Chromosome"/>
</dbReference>
<comment type="similarity">
    <text evidence="2">Belongs to the outer membrane factor (OMF) (TC 1.B.17) family.</text>
</comment>
<keyword evidence="5" id="KW-0812">Transmembrane</keyword>
<reference evidence="10" key="1">
    <citation type="submission" date="2022-10" db="EMBL/GenBank/DDBJ databases">
        <title>Catenovulum adriacola sp. nov. isolated in the Harbour of Susak.</title>
        <authorList>
            <person name="Schoch T."/>
            <person name="Reich S.J."/>
            <person name="Stoeferle S."/>
            <person name="Flaiz M."/>
            <person name="Kazda M."/>
            <person name="Riedel C.U."/>
            <person name="Duerre P."/>
        </authorList>
    </citation>
    <scope>NUCLEOTIDE SEQUENCE</scope>
    <source>
        <strain evidence="10">TS8</strain>
    </source>
</reference>
<keyword evidence="8" id="KW-0175">Coiled coil</keyword>
<evidence type="ECO:0000256" key="7">
    <source>
        <dbReference type="ARBA" id="ARBA00023237"/>
    </source>
</evidence>
<gene>
    <name evidence="10" type="ORF">OLW01_05775</name>
</gene>
<feature type="chain" id="PRO_5045897548" evidence="9">
    <location>
        <begin position="28"/>
        <end position="449"/>
    </location>
</feature>
<dbReference type="InterPro" id="IPR051906">
    <property type="entry name" value="TolC-like"/>
</dbReference>
<organism evidence="10 11">
    <name type="scientific">Catenovulum adriaticum</name>
    <dbReference type="NCBI Taxonomy" id="2984846"/>
    <lineage>
        <taxon>Bacteria</taxon>
        <taxon>Pseudomonadati</taxon>
        <taxon>Pseudomonadota</taxon>
        <taxon>Gammaproteobacteria</taxon>
        <taxon>Alteromonadales</taxon>
        <taxon>Alteromonadaceae</taxon>
        <taxon>Catenovulum</taxon>
    </lineage>
</organism>
<sequence length="449" mass="49497">MFNNRIIQLIKTSIPLTSLLVFNPSQAQDLLTVYQSALEQDPILLQAKARYQAILQNKPLARSALLPQLNGSLSYTDDDLQSMNRQAAVVSLSQSLYRHDNWLNLSKSEKLIQQSEFSLRQSQLELMTRVVSTYFSVREAMDNLNFVEAQKASIKQELEKTRHQLEVGISAITNLHEAQAQYDAVVAQEITAQNAIELAKENLREITGQYYSSLDGLNTEQFSPPKLSPNRVDNWLALAEKSNPILLQQKLSMAIAKQDIDIAQAGHLPNANLSANYTWADGEADVMNSQANANQTVKTNNDGLSWTVSVNVPIYSGGNTSARTKQARQEYVVASQQLNQAHRQVIKQVRSAYNDVNASLAQISALKQAVVSAQSALKATKAGFSVGTRTLVDVLDSTQVLYSAKRNLASARYTYINAILGLKNAAGVLTVEDLASINQTLIADTEQTK</sequence>
<dbReference type="InterPro" id="IPR010130">
    <property type="entry name" value="T1SS_OMP_TolC"/>
</dbReference>
<evidence type="ECO:0000256" key="6">
    <source>
        <dbReference type="ARBA" id="ARBA00023136"/>
    </source>
</evidence>
<keyword evidence="7" id="KW-0998">Cell outer membrane</keyword>
<dbReference type="InterPro" id="IPR003423">
    <property type="entry name" value="OMP_efflux"/>
</dbReference>
<evidence type="ECO:0000256" key="9">
    <source>
        <dbReference type="SAM" id="SignalP"/>
    </source>
</evidence>
<keyword evidence="4" id="KW-1134">Transmembrane beta strand</keyword>
<evidence type="ECO:0000256" key="1">
    <source>
        <dbReference type="ARBA" id="ARBA00004442"/>
    </source>
</evidence>
<keyword evidence="3" id="KW-0813">Transport</keyword>
<dbReference type="NCBIfam" id="TIGR01844">
    <property type="entry name" value="type_I_sec_TolC"/>
    <property type="match status" value="1"/>
</dbReference>
<dbReference type="PANTHER" id="PTHR30026">
    <property type="entry name" value="OUTER MEMBRANE PROTEIN TOLC"/>
    <property type="match status" value="1"/>
</dbReference>
<dbReference type="PANTHER" id="PTHR30026:SF20">
    <property type="entry name" value="OUTER MEMBRANE PROTEIN TOLC"/>
    <property type="match status" value="1"/>
</dbReference>
<dbReference type="RefSeq" id="WP_268075781.1">
    <property type="nucleotide sequence ID" value="NZ_CP109965.1"/>
</dbReference>
<comment type="subcellular location">
    <subcellularLocation>
        <location evidence="1">Cell outer membrane</location>
    </subcellularLocation>
</comment>
<dbReference type="Gene3D" id="1.20.1600.10">
    <property type="entry name" value="Outer membrane efflux proteins (OEP)"/>
    <property type="match status" value="1"/>
</dbReference>
<dbReference type="SUPFAM" id="SSF56954">
    <property type="entry name" value="Outer membrane efflux proteins (OEP)"/>
    <property type="match status" value="1"/>
</dbReference>
<evidence type="ECO:0000256" key="2">
    <source>
        <dbReference type="ARBA" id="ARBA00007613"/>
    </source>
</evidence>
<accession>A0ABY7AS32</accession>
<proteinExistence type="inferred from homology"/>
<keyword evidence="11" id="KW-1185">Reference proteome</keyword>
<evidence type="ECO:0000256" key="3">
    <source>
        <dbReference type="ARBA" id="ARBA00022448"/>
    </source>
</evidence>
<keyword evidence="6" id="KW-0472">Membrane</keyword>
<feature type="signal peptide" evidence="9">
    <location>
        <begin position="1"/>
        <end position="27"/>
    </location>
</feature>
<dbReference type="EMBL" id="CP109965">
    <property type="protein sequence ID" value="WAJ71305.1"/>
    <property type="molecule type" value="Genomic_DNA"/>
</dbReference>
<feature type="coiled-coil region" evidence="8">
    <location>
        <begin position="137"/>
        <end position="164"/>
    </location>
</feature>
<evidence type="ECO:0000256" key="4">
    <source>
        <dbReference type="ARBA" id="ARBA00022452"/>
    </source>
</evidence>
<evidence type="ECO:0000256" key="5">
    <source>
        <dbReference type="ARBA" id="ARBA00022692"/>
    </source>
</evidence>
<evidence type="ECO:0000313" key="10">
    <source>
        <dbReference type="EMBL" id="WAJ71305.1"/>
    </source>
</evidence>